<keyword evidence="6" id="KW-0540">Nuclease</keyword>
<protein>
    <recommendedName>
        <fullName evidence="21">Integrase catalytic domain-containing protein</fullName>
    </recommendedName>
</protein>
<keyword evidence="11" id="KW-0067">ATP-binding</keyword>
<dbReference type="Pfam" id="PF22936">
    <property type="entry name" value="Pol_BBD"/>
    <property type="match status" value="1"/>
</dbReference>
<evidence type="ECO:0000256" key="17">
    <source>
        <dbReference type="ARBA" id="ARBA00023113"/>
    </source>
</evidence>
<comment type="caution">
    <text evidence="22">The sequence shown here is derived from an EMBL/GenBank/DDBJ whole genome shotgun (WGS) entry which is preliminary data.</text>
</comment>
<keyword evidence="4" id="KW-0645">Protease</keyword>
<keyword evidence="14" id="KW-0229">DNA integration</keyword>
<dbReference type="GO" id="GO:0006310">
    <property type="term" value="P:DNA recombination"/>
    <property type="evidence" value="ECO:0007669"/>
    <property type="project" value="UniProtKB-KW"/>
</dbReference>
<evidence type="ECO:0000313" key="23">
    <source>
        <dbReference type="Proteomes" id="UP000765509"/>
    </source>
</evidence>
<dbReference type="GO" id="GO:0004519">
    <property type="term" value="F:endonuclease activity"/>
    <property type="evidence" value="ECO:0007669"/>
    <property type="project" value="UniProtKB-KW"/>
</dbReference>
<dbReference type="GO" id="GO:0046872">
    <property type="term" value="F:metal ion binding"/>
    <property type="evidence" value="ECO:0007669"/>
    <property type="project" value="UniProtKB-KW"/>
</dbReference>
<evidence type="ECO:0000256" key="5">
    <source>
        <dbReference type="ARBA" id="ARBA00022695"/>
    </source>
</evidence>
<evidence type="ECO:0000256" key="9">
    <source>
        <dbReference type="ARBA" id="ARBA00022759"/>
    </source>
</evidence>
<comment type="catalytic activity">
    <reaction evidence="19">
        <text>DNA(n) + a 2'-deoxyribonucleoside 5'-triphosphate = DNA(n+1) + diphosphate</text>
        <dbReference type="Rhea" id="RHEA:22508"/>
        <dbReference type="Rhea" id="RHEA-COMP:17339"/>
        <dbReference type="Rhea" id="RHEA-COMP:17340"/>
        <dbReference type="ChEBI" id="CHEBI:33019"/>
        <dbReference type="ChEBI" id="CHEBI:61560"/>
        <dbReference type="ChEBI" id="CHEBI:173112"/>
        <dbReference type="EC" id="2.7.7.49"/>
    </reaction>
</comment>
<dbReference type="Pfam" id="PF14223">
    <property type="entry name" value="Retrotran_gag_2"/>
    <property type="match status" value="1"/>
</dbReference>
<keyword evidence="2" id="KW-0815">Transposition</keyword>
<sequence length="582" mass="65624">MFHLRSKDLLDVCEKLLATGSTPTTINKYTKASHEAINIIASRISHVVFLEVINQETKHNAHLLWTKINNEYVLKRAINRGRVWMDWIWFNYHGDLQDYINSFRKLKRELDAVKIKIEAKLLSFSILGKLVRDPKLQHYVKDLTFNDNLIENPDLILTKLQDLVNNLRIQPEKIDTPSSALTTSAHPYKITHYCAKSKHNPNCTSHSKEQCFTKNPNLRLERRNNCRRFPSNIPPSAHISSAQASALITGSPDLISSIKLIIDCGATHHTFNSKTLFSTLNKIPPLRISTGDSSSSLVAEGMGTVNLTCKEATLSLKNCLYVPRLNCNLVSLLELFQDKIIITRKDDSFSLSFNNTPLLKGKILNNLLIVNYSNPKSLLTTTRDSLWNNWLGHPGDGPLKSMGLPINSVSCQTCLTSKSHQLPFNNHFDPVHNPLDCVHIDLVGPISPMSISGFHYFLTLVDQAMSFKMVKFLKNKLDALEQFLISKLAMENLHDQKLKKLVSNRGGKFLNQHFAKISEVEGFTHVLSPAETHQHNGFAKRCNRTILDKARCLLGGSGLPNSYWEEAINTSTFLCNIIPTPS</sequence>
<dbReference type="PROSITE" id="PS50994">
    <property type="entry name" value="INTEGRASE"/>
    <property type="match status" value="1"/>
</dbReference>
<dbReference type="GO" id="GO:0008233">
    <property type="term" value="F:peptidase activity"/>
    <property type="evidence" value="ECO:0007669"/>
    <property type="project" value="UniProtKB-KW"/>
</dbReference>
<evidence type="ECO:0000256" key="10">
    <source>
        <dbReference type="ARBA" id="ARBA00022801"/>
    </source>
</evidence>
<keyword evidence="7" id="KW-0479">Metal-binding</keyword>
<keyword evidence="16" id="KW-0808">Transferase</keyword>
<keyword evidence="3" id="KW-1188">Viral release from host cell</keyword>
<keyword evidence="8" id="KW-0547">Nucleotide-binding</keyword>
<keyword evidence="13" id="KW-0694">RNA-binding</keyword>
<dbReference type="PANTHER" id="PTHR42648">
    <property type="entry name" value="TRANSPOSASE, PUTATIVE-RELATED"/>
    <property type="match status" value="1"/>
</dbReference>
<evidence type="ECO:0000256" key="19">
    <source>
        <dbReference type="ARBA" id="ARBA00048173"/>
    </source>
</evidence>
<reference evidence="22" key="1">
    <citation type="submission" date="2021-03" db="EMBL/GenBank/DDBJ databases">
        <title>Draft genome sequence of rust myrtle Austropuccinia psidii MF-1, a brazilian biotype.</title>
        <authorList>
            <person name="Quecine M.C."/>
            <person name="Pachon D.M.R."/>
            <person name="Bonatelli M.L."/>
            <person name="Correr F.H."/>
            <person name="Franceschini L.M."/>
            <person name="Leite T.F."/>
            <person name="Margarido G.R.A."/>
            <person name="Almeida C.A."/>
            <person name="Ferrarezi J.A."/>
            <person name="Labate C.A."/>
        </authorList>
    </citation>
    <scope>NUCLEOTIDE SEQUENCE</scope>
    <source>
        <strain evidence="22">MF-1</strain>
    </source>
</reference>
<dbReference type="GO" id="GO:0003723">
    <property type="term" value="F:RNA binding"/>
    <property type="evidence" value="ECO:0007669"/>
    <property type="project" value="UniProtKB-KW"/>
</dbReference>
<dbReference type="PANTHER" id="PTHR42648:SF11">
    <property type="entry name" value="TRANSPOSON TY4-P GAG-POL POLYPROTEIN"/>
    <property type="match status" value="1"/>
</dbReference>
<keyword evidence="23" id="KW-1185">Reference proteome</keyword>
<evidence type="ECO:0000313" key="22">
    <source>
        <dbReference type="EMBL" id="MBW0465783.1"/>
    </source>
</evidence>
<evidence type="ECO:0000256" key="20">
    <source>
        <dbReference type="ARBA" id="ARBA00049244"/>
    </source>
</evidence>
<name>A0A9Q3BID0_9BASI</name>
<dbReference type="InterPro" id="IPR036397">
    <property type="entry name" value="RNaseH_sf"/>
</dbReference>
<proteinExistence type="predicted"/>
<evidence type="ECO:0000256" key="16">
    <source>
        <dbReference type="ARBA" id="ARBA00022932"/>
    </source>
</evidence>
<dbReference type="GO" id="GO:0005634">
    <property type="term" value="C:nucleus"/>
    <property type="evidence" value="ECO:0007669"/>
    <property type="project" value="UniProtKB-ARBA"/>
</dbReference>
<evidence type="ECO:0000256" key="6">
    <source>
        <dbReference type="ARBA" id="ARBA00022722"/>
    </source>
</evidence>
<dbReference type="AlphaFoldDB" id="A0A9Q3BID0"/>
<dbReference type="GO" id="GO:0032196">
    <property type="term" value="P:transposition"/>
    <property type="evidence" value="ECO:0007669"/>
    <property type="project" value="UniProtKB-KW"/>
</dbReference>
<evidence type="ECO:0000256" key="12">
    <source>
        <dbReference type="ARBA" id="ARBA00022842"/>
    </source>
</evidence>
<dbReference type="EMBL" id="AVOT02001125">
    <property type="protein sequence ID" value="MBW0465783.1"/>
    <property type="molecule type" value="Genomic_DNA"/>
</dbReference>
<keyword evidence="9" id="KW-0255">Endonuclease</keyword>
<dbReference type="InterPro" id="IPR001584">
    <property type="entry name" value="Integrase_cat-core"/>
</dbReference>
<accession>A0A9Q3BID0</accession>
<dbReference type="InterPro" id="IPR039537">
    <property type="entry name" value="Retrotran_Ty1/copia-like"/>
</dbReference>
<keyword evidence="18" id="KW-0233">DNA recombination</keyword>
<dbReference type="GO" id="GO:0003964">
    <property type="term" value="F:RNA-directed DNA polymerase activity"/>
    <property type="evidence" value="ECO:0007669"/>
    <property type="project" value="UniProtKB-KW"/>
</dbReference>
<dbReference type="GO" id="GO:0015074">
    <property type="term" value="P:DNA integration"/>
    <property type="evidence" value="ECO:0007669"/>
    <property type="project" value="UniProtKB-KW"/>
</dbReference>
<evidence type="ECO:0000256" key="11">
    <source>
        <dbReference type="ARBA" id="ARBA00022840"/>
    </source>
</evidence>
<evidence type="ECO:0000259" key="21">
    <source>
        <dbReference type="PROSITE" id="PS50994"/>
    </source>
</evidence>
<evidence type="ECO:0000256" key="4">
    <source>
        <dbReference type="ARBA" id="ARBA00022670"/>
    </source>
</evidence>
<dbReference type="InterPro" id="IPR012337">
    <property type="entry name" value="RNaseH-like_sf"/>
</dbReference>
<evidence type="ECO:0000256" key="7">
    <source>
        <dbReference type="ARBA" id="ARBA00022723"/>
    </source>
</evidence>
<evidence type="ECO:0000256" key="8">
    <source>
        <dbReference type="ARBA" id="ARBA00022741"/>
    </source>
</evidence>
<evidence type="ECO:0000256" key="3">
    <source>
        <dbReference type="ARBA" id="ARBA00022612"/>
    </source>
</evidence>
<keyword evidence="12" id="KW-0460">Magnesium</keyword>
<dbReference type="GO" id="GO:0003887">
    <property type="term" value="F:DNA-directed DNA polymerase activity"/>
    <property type="evidence" value="ECO:0007669"/>
    <property type="project" value="UniProtKB-KW"/>
</dbReference>
<evidence type="ECO:0000256" key="14">
    <source>
        <dbReference type="ARBA" id="ARBA00022908"/>
    </source>
</evidence>
<evidence type="ECO:0000256" key="18">
    <source>
        <dbReference type="ARBA" id="ARBA00023172"/>
    </source>
</evidence>
<evidence type="ECO:0000256" key="2">
    <source>
        <dbReference type="ARBA" id="ARBA00022578"/>
    </source>
</evidence>
<keyword evidence="5" id="KW-0548">Nucleotidyltransferase</keyword>
<dbReference type="GO" id="GO:0005524">
    <property type="term" value="F:ATP binding"/>
    <property type="evidence" value="ECO:0007669"/>
    <property type="project" value="UniProtKB-KW"/>
</dbReference>
<evidence type="ECO:0000256" key="13">
    <source>
        <dbReference type="ARBA" id="ARBA00022884"/>
    </source>
</evidence>
<dbReference type="InterPro" id="IPR054722">
    <property type="entry name" value="PolX-like_BBD"/>
</dbReference>
<gene>
    <name evidence="22" type="ORF">O181_005498</name>
</gene>
<comment type="function">
    <text evidence="1">The aspartyl protease (PR) mediates the proteolytic cleavages of the Gag and Gag-Pol polyproteins after assembly of the VLP.</text>
</comment>
<feature type="domain" description="Integrase catalytic" evidence="21">
    <location>
        <begin position="430"/>
        <end position="582"/>
    </location>
</feature>
<keyword evidence="10" id="KW-0378">Hydrolase</keyword>
<keyword evidence="15" id="KW-0695">RNA-directed DNA polymerase</keyword>
<evidence type="ECO:0000256" key="1">
    <source>
        <dbReference type="ARBA" id="ARBA00002180"/>
    </source>
</evidence>
<evidence type="ECO:0000256" key="15">
    <source>
        <dbReference type="ARBA" id="ARBA00022918"/>
    </source>
</evidence>
<dbReference type="Proteomes" id="UP000765509">
    <property type="component" value="Unassembled WGS sequence"/>
</dbReference>
<dbReference type="GO" id="GO:0006508">
    <property type="term" value="P:proteolysis"/>
    <property type="evidence" value="ECO:0007669"/>
    <property type="project" value="UniProtKB-KW"/>
</dbReference>
<dbReference type="SUPFAM" id="SSF53098">
    <property type="entry name" value="Ribonuclease H-like"/>
    <property type="match status" value="1"/>
</dbReference>
<keyword evidence="17" id="KW-0917">Virion maturation</keyword>
<keyword evidence="16" id="KW-0239">DNA-directed DNA polymerase</keyword>
<comment type="catalytic activity">
    <reaction evidence="20">
        <text>DNA(n) + a 2'-deoxyribonucleoside 5'-triphosphate = DNA(n+1) + diphosphate</text>
        <dbReference type="Rhea" id="RHEA:22508"/>
        <dbReference type="Rhea" id="RHEA-COMP:17339"/>
        <dbReference type="Rhea" id="RHEA-COMP:17340"/>
        <dbReference type="ChEBI" id="CHEBI:33019"/>
        <dbReference type="ChEBI" id="CHEBI:61560"/>
        <dbReference type="ChEBI" id="CHEBI:173112"/>
        <dbReference type="EC" id="2.7.7.7"/>
    </reaction>
</comment>
<organism evidence="22 23">
    <name type="scientific">Austropuccinia psidii MF-1</name>
    <dbReference type="NCBI Taxonomy" id="1389203"/>
    <lineage>
        <taxon>Eukaryota</taxon>
        <taxon>Fungi</taxon>
        <taxon>Dikarya</taxon>
        <taxon>Basidiomycota</taxon>
        <taxon>Pucciniomycotina</taxon>
        <taxon>Pucciniomycetes</taxon>
        <taxon>Pucciniales</taxon>
        <taxon>Sphaerophragmiaceae</taxon>
        <taxon>Austropuccinia</taxon>
    </lineage>
</organism>
<dbReference type="Gene3D" id="3.30.420.10">
    <property type="entry name" value="Ribonuclease H-like superfamily/Ribonuclease H"/>
    <property type="match status" value="1"/>
</dbReference>